<reference evidence="5" key="1">
    <citation type="submission" date="2018-02" db="EMBL/GenBank/DDBJ databases">
        <authorList>
            <person name="Cohen D.B."/>
            <person name="Kent A.D."/>
        </authorList>
    </citation>
    <scope>NUCLEOTIDE SEQUENCE [LARGE SCALE GENOMIC DNA]</scope>
</reference>
<evidence type="ECO:0000313" key="5">
    <source>
        <dbReference type="Proteomes" id="UP000241634"/>
    </source>
</evidence>
<protein>
    <submittedName>
        <fullName evidence="4">Major capsid protein</fullName>
    </submittedName>
</protein>
<keyword evidence="3" id="KW-0175">Coiled coil</keyword>
<evidence type="ECO:0000256" key="3">
    <source>
        <dbReference type="SAM" id="Coils"/>
    </source>
</evidence>
<keyword evidence="2" id="KW-0946">Virion</keyword>
<dbReference type="NCBIfam" id="TIGR01554">
    <property type="entry name" value="major_cap_HK97"/>
    <property type="match status" value="1"/>
</dbReference>
<comment type="subcellular location">
    <subcellularLocation>
        <location evidence="1">Virion</location>
    </subcellularLocation>
</comment>
<dbReference type="EMBL" id="MH001449">
    <property type="protein sequence ID" value="AVO21611.1"/>
    <property type="molecule type" value="Genomic_DNA"/>
</dbReference>
<gene>
    <name evidence="4" type="primary">5</name>
    <name evidence="4" type="ORF">SEA_MOOMOO_5</name>
</gene>
<organism evidence="4 5">
    <name type="scientific">Mycobacterium phage MooMoo</name>
    <dbReference type="NCBI Taxonomy" id="2108127"/>
    <lineage>
        <taxon>Viruses</taxon>
        <taxon>Duplodnaviria</taxon>
        <taxon>Heunggongvirae</taxon>
        <taxon>Uroviricota</taxon>
        <taxon>Caudoviricetes</taxon>
        <taxon>Gracegardnervirinae</taxon>
        <taxon>Moomoovirus</taxon>
        <taxon>Moomoovirus moomoo</taxon>
    </lineage>
</organism>
<evidence type="ECO:0000256" key="1">
    <source>
        <dbReference type="ARBA" id="ARBA00004328"/>
    </source>
</evidence>
<dbReference type="GO" id="GO:0044423">
    <property type="term" value="C:virion component"/>
    <property type="evidence" value="ECO:0007669"/>
    <property type="project" value="UniProtKB-KW"/>
</dbReference>
<evidence type="ECO:0000256" key="2">
    <source>
        <dbReference type="ARBA" id="ARBA00022844"/>
    </source>
</evidence>
<dbReference type="Pfam" id="PF25209">
    <property type="entry name" value="Phage_capsid_4"/>
    <property type="match status" value="1"/>
</dbReference>
<dbReference type="SUPFAM" id="SSF56563">
    <property type="entry name" value="Major capsid protein gp5"/>
    <property type="match status" value="1"/>
</dbReference>
<dbReference type="GeneID" id="60335191"/>
<feature type="coiled-coil region" evidence="3">
    <location>
        <begin position="47"/>
        <end position="74"/>
    </location>
</feature>
<dbReference type="Proteomes" id="UP000241634">
    <property type="component" value="Segment"/>
</dbReference>
<dbReference type="KEGG" id="vg:60335191"/>
<sequence length="411" mass="43911">MSNAHANDAMIRRLETELREKETFGNGVIERANAAERDLTEEESRLLTETRGRMEQIKAQLEQLEDINRIAYETRNRAAQVDQAIQGFRGKPAVGDVEYRSAGEYAMDMYRSSLGHREASERLELFQRAAAHQKTSDNPGVIPDPVVGEVINFIDSARPLVSTLGPRDLPSSTWYRPRVTQHTSVGRQGTNGAAADEKTELVSQKMTITRLQANAVTYGGYVNLSRQNIDFSQPSILDIVINDLAAQYAIETEAATAAALADVATTPVEYDPADKDSVAAAVWEAVAKVYAATRGQGRLVLAVSPDVLGVFGPLFAPVNPQNAQSSGFSAGSFGQGVMGNISGVSTVMSTGLGAGEAALLSTAAIEVYEQRVGTLQVTEPSVLGLQVAYAGYFTPLTITEAGIVPLAASGS</sequence>
<accession>A0A2P1JR58</accession>
<keyword evidence="5" id="KW-1185">Reference proteome</keyword>
<evidence type="ECO:0000313" key="4">
    <source>
        <dbReference type="EMBL" id="AVO21611.1"/>
    </source>
</evidence>
<proteinExistence type="predicted"/>
<dbReference type="RefSeq" id="YP_009963606.1">
    <property type="nucleotide sequence ID" value="NC_051721.1"/>
</dbReference>
<name>A0A2P1JR58_9CAUD</name>
<dbReference type="InterPro" id="IPR024455">
    <property type="entry name" value="Phage_capsid"/>
</dbReference>